<gene>
    <name evidence="3" type="ORF">A1O1_06064</name>
</gene>
<dbReference type="RefSeq" id="XP_007725134.1">
    <property type="nucleotide sequence ID" value="XM_007726944.1"/>
</dbReference>
<evidence type="ECO:0000313" key="4">
    <source>
        <dbReference type="Proteomes" id="UP000019484"/>
    </source>
</evidence>
<evidence type="ECO:0000256" key="2">
    <source>
        <dbReference type="ARBA" id="ARBA00010139"/>
    </source>
</evidence>
<evidence type="ECO:0000313" key="3">
    <source>
        <dbReference type="EMBL" id="EXJ85696.1"/>
    </source>
</evidence>
<keyword evidence="4" id="KW-1185">Reference proteome</keyword>
<dbReference type="OrthoDB" id="74360at2759"/>
<comment type="cofactor">
    <cofactor evidence="1">
        <name>FAD</name>
        <dbReference type="ChEBI" id="CHEBI:57692"/>
    </cofactor>
</comment>
<sequence length="279" mass="30318">MEIGKLAFKENDKRVAVIGAASNGTQVVPVLLSPVKGRDHHVRGKTWVSNQFSGYILKNRVSDDGSTKFVYSEQEKEHWNQNWDENLAYKKSLEFRLQGNHESTQTNSIWPAAARKAYAKNMRQRLPAKPDISEHLIPNFPPLCKGLTPRPGYLEALTAANVNVIRDSILSVEEYAVATVDGVRRPVDAIVSATGLETSPSAGFPITVGTESTYARNCACARPVSRRTMSTYGQDISGFGFPQLSDRKAGCSGTSGIDTSLGSELIVPSGNTAVSTRST</sequence>
<dbReference type="Gene3D" id="3.50.50.60">
    <property type="entry name" value="FAD/NAD(P)-binding domain"/>
    <property type="match status" value="1"/>
</dbReference>
<dbReference type="STRING" id="1182541.W9Y8X4"/>
<dbReference type="EMBL" id="AMWN01000005">
    <property type="protein sequence ID" value="EXJ85696.1"/>
    <property type="molecule type" value="Genomic_DNA"/>
</dbReference>
<dbReference type="PANTHER" id="PTHR42877:SF7">
    <property type="entry name" value="FLAVIN-BINDING MONOOXYGENASE-RELATED"/>
    <property type="match status" value="1"/>
</dbReference>
<dbReference type="InterPro" id="IPR036188">
    <property type="entry name" value="FAD/NAD-bd_sf"/>
</dbReference>
<proteinExistence type="inferred from homology"/>
<name>W9Y8X4_9EURO</name>
<dbReference type="SUPFAM" id="SSF51905">
    <property type="entry name" value="FAD/NAD(P)-binding domain"/>
    <property type="match status" value="1"/>
</dbReference>
<dbReference type="HOGENOM" id="CLU_997481_0_0_1"/>
<protein>
    <submittedName>
        <fullName evidence="3">Uncharacterized protein</fullName>
    </submittedName>
</protein>
<dbReference type="Proteomes" id="UP000019484">
    <property type="component" value="Unassembled WGS sequence"/>
</dbReference>
<dbReference type="GeneID" id="19160933"/>
<dbReference type="InterPro" id="IPR051209">
    <property type="entry name" value="FAD-bind_Monooxygenase_sf"/>
</dbReference>
<reference evidence="3 4" key="1">
    <citation type="submission" date="2013-03" db="EMBL/GenBank/DDBJ databases">
        <title>The Genome Sequence of Capronia coronata CBS 617.96.</title>
        <authorList>
            <consortium name="The Broad Institute Genomics Platform"/>
            <person name="Cuomo C."/>
            <person name="de Hoog S."/>
            <person name="Gorbushina A."/>
            <person name="Walker B."/>
            <person name="Young S.K."/>
            <person name="Zeng Q."/>
            <person name="Gargeya S."/>
            <person name="Fitzgerald M."/>
            <person name="Haas B."/>
            <person name="Abouelleil A."/>
            <person name="Allen A.W."/>
            <person name="Alvarado L."/>
            <person name="Arachchi H.M."/>
            <person name="Berlin A.M."/>
            <person name="Chapman S.B."/>
            <person name="Gainer-Dewar J."/>
            <person name="Goldberg J."/>
            <person name="Griggs A."/>
            <person name="Gujja S."/>
            <person name="Hansen M."/>
            <person name="Howarth C."/>
            <person name="Imamovic A."/>
            <person name="Ireland A."/>
            <person name="Larimer J."/>
            <person name="McCowan C."/>
            <person name="Murphy C."/>
            <person name="Pearson M."/>
            <person name="Poon T.W."/>
            <person name="Priest M."/>
            <person name="Roberts A."/>
            <person name="Saif S."/>
            <person name="Shea T."/>
            <person name="Sisk P."/>
            <person name="Sykes S."/>
            <person name="Wortman J."/>
            <person name="Nusbaum C."/>
            <person name="Birren B."/>
        </authorList>
    </citation>
    <scope>NUCLEOTIDE SEQUENCE [LARGE SCALE GENOMIC DNA]</scope>
    <source>
        <strain evidence="3 4">CBS 617.96</strain>
    </source>
</reference>
<evidence type="ECO:0000256" key="1">
    <source>
        <dbReference type="ARBA" id="ARBA00001974"/>
    </source>
</evidence>
<organism evidence="3 4">
    <name type="scientific">Capronia coronata CBS 617.96</name>
    <dbReference type="NCBI Taxonomy" id="1182541"/>
    <lineage>
        <taxon>Eukaryota</taxon>
        <taxon>Fungi</taxon>
        <taxon>Dikarya</taxon>
        <taxon>Ascomycota</taxon>
        <taxon>Pezizomycotina</taxon>
        <taxon>Eurotiomycetes</taxon>
        <taxon>Chaetothyriomycetidae</taxon>
        <taxon>Chaetothyriales</taxon>
        <taxon>Herpotrichiellaceae</taxon>
        <taxon>Capronia</taxon>
    </lineage>
</organism>
<comment type="similarity">
    <text evidence="2">Belongs to the FAD-binding monooxygenase family.</text>
</comment>
<dbReference type="AlphaFoldDB" id="W9Y8X4"/>
<dbReference type="eggNOG" id="KOG1399">
    <property type="taxonomic scope" value="Eukaryota"/>
</dbReference>
<accession>W9Y8X4</accession>
<comment type="caution">
    <text evidence="3">The sequence shown here is derived from an EMBL/GenBank/DDBJ whole genome shotgun (WGS) entry which is preliminary data.</text>
</comment>
<dbReference type="PANTHER" id="PTHR42877">
    <property type="entry name" value="L-ORNITHINE N(5)-MONOOXYGENASE-RELATED"/>
    <property type="match status" value="1"/>
</dbReference>